<evidence type="ECO:0000256" key="4">
    <source>
        <dbReference type="ARBA" id="ARBA00022989"/>
    </source>
</evidence>
<keyword evidence="4 9" id="KW-1133">Transmembrane helix</keyword>
<evidence type="ECO:0000256" key="7">
    <source>
        <dbReference type="ARBA" id="ARBA00023170"/>
    </source>
</evidence>
<dbReference type="InParanoid" id="A0A3Q3KJU8"/>
<evidence type="ECO:0000313" key="11">
    <source>
        <dbReference type="Ensembl" id="ENSMAMP00000001023.1"/>
    </source>
</evidence>
<reference evidence="11" key="2">
    <citation type="submission" date="2025-09" db="UniProtKB">
        <authorList>
            <consortium name="Ensembl"/>
        </authorList>
    </citation>
    <scope>IDENTIFICATION</scope>
</reference>
<keyword evidence="6 9" id="KW-0472">Membrane</keyword>
<evidence type="ECO:0000256" key="2">
    <source>
        <dbReference type="ARBA" id="ARBA00022475"/>
    </source>
</evidence>
<comment type="subcellular location">
    <subcellularLocation>
        <location evidence="1">Cell membrane</location>
        <topology evidence="1">Multi-pass membrane protein</topology>
    </subcellularLocation>
</comment>
<keyword evidence="8" id="KW-0807">Transducer</keyword>
<evidence type="ECO:0000256" key="8">
    <source>
        <dbReference type="ARBA" id="ARBA00023224"/>
    </source>
</evidence>
<dbReference type="PROSITE" id="PS50262">
    <property type="entry name" value="G_PROTEIN_RECEP_F1_2"/>
    <property type="match status" value="1"/>
</dbReference>
<evidence type="ECO:0000256" key="3">
    <source>
        <dbReference type="ARBA" id="ARBA00022692"/>
    </source>
</evidence>
<evidence type="ECO:0000256" key="9">
    <source>
        <dbReference type="SAM" id="Phobius"/>
    </source>
</evidence>
<accession>A0A3Q3KJU8</accession>
<keyword evidence="5" id="KW-0297">G-protein coupled receptor</keyword>
<dbReference type="GeneTree" id="ENSGT00990000205502"/>
<keyword evidence="7" id="KW-0675">Receptor</keyword>
<dbReference type="InterPro" id="IPR000276">
    <property type="entry name" value="GPCR_Rhodpsn"/>
</dbReference>
<dbReference type="GO" id="GO:0001594">
    <property type="term" value="F:trace-amine receptor activity"/>
    <property type="evidence" value="ECO:0007669"/>
    <property type="project" value="TreeGrafter"/>
</dbReference>
<dbReference type="PANTHER" id="PTHR24249:SF381">
    <property type="entry name" value="TRACE AMINE ASSOCIATED RECEPTOR 19P-RELATED"/>
    <property type="match status" value="1"/>
</dbReference>
<evidence type="ECO:0000259" key="10">
    <source>
        <dbReference type="PROSITE" id="PS50262"/>
    </source>
</evidence>
<keyword evidence="3 9" id="KW-0812">Transmembrane</keyword>
<evidence type="ECO:0000256" key="6">
    <source>
        <dbReference type="ARBA" id="ARBA00023136"/>
    </source>
</evidence>
<dbReference type="SUPFAM" id="SSF81321">
    <property type="entry name" value="Family A G protein-coupled receptor-like"/>
    <property type="match status" value="1"/>
</dbReference>
<evidence type="ECO:0000256" key="1">
    <source>
        <dbReference type="ARBA" id="ARBA00004651"/>
    </source>
</evidence>
<feature type="transmembrane region" description="Helical" evidence="9">
    <location>
        <begin position="85"/>
        <end position="109"/>
    </location>
</feature>
<feature type="domain" description="G-protein coupled receptors family 1 profile" evidence="10">
    <location>
        <begin position="56"/>
        <end position="106"/>
    </location>
</feature>
<sequence length="141" mass="16609">VYMLLSSWRFCTIYWLNWFNEAKMNITYRNPMLMEEITAKRRDRLRDVTAAGGRGTLGVVVVVFLICLCPYYFVTLTGQDNLLHASSAAFVICLFYFNSCLNPLIYAFFYPWFRKLMYNIGNTGLFKLFARIVCHKQKNKH</sequence>
<keyword evidence="2" id="KW-1003">Cell membrane</keyword>
<keyword evidence="12" id="KW-1185">Reference proteome</keyword>
<dbReference type="GO" id="GO:0005886">
    <property type="term" value="C:plasma membrane"/>
    <property type="evidence" value="ECO:0007669"/>
    <property type="project" value="UniProtKB-SubCell"/>
</dbReference>
<dbReference type="Pfam" id="PF00001">
    <property type="entry name" value="7tm_1"/>
    <property type="match status" value="1"/>
</dbReference>
<dbReference type="PANTHER" id="PTHR24249">
    <property type="entry name" value="HISTAMINE RECEPTOR-RELATED G-PROTEIN COUPLED RECEPTOR"/>
    <property type="match status" value="1"/>
</dbReference>
<reference evidence="11" key="1">
    <citation type="submission" date="2025-08" db="UniProtKB">
        <authorList>
            <consortium name="Ensembl"/>
        </authorList>
    </citation>
    <scope>IDENTIFICATION</scope>
</reference>
<protein>
    <recommendedName>
        <fullName evidence="10">G-protein coupled receptors family 1 profile domain-containing protein</fullName>
    </recommendedName>
</protein>
<dbReference type="Gene3D" id="1.20.1070.10">
    <property type="entry name" value="Rhodopsin 7-helix transmembrane proteins"/>
    <property type="match status" value="1"/>
</dbReference>
<dbReference type="PRINTS" id="PR00237">
    <property type="entry name" value="GPCRRHODOPSN"/>
</dbReference>
<evidence type="ECO:0000313" key="12">
    <source>
        <dbReference type="Proteomes" id="UP000261640"/>
    </source>
</evidence>
<dbReference type="AlphaFoldDB" id="A0A3Q3KJU8"/>
<dbReference type="InterPro" id="IPR017452">
    <property type="entry name" value="GPCR_Rhodpsn_7TM"/>
</dbReference>
<dbReference type="InterPro" id="IPR050569">
    <property type="entry name" value="TAAR"/>
</dbReference>
<dbReference type="Ensembl" id="ENSMAMT00000001042.2">
    <property type="protein sequence ID" value="ENSMAMP00000001023.1"/>
    <property type="gene ID" value="ENSMAMG00000000726.2"/>
</dbReference>
<organism evidence="11 12">
    <name type="scientific">Mastacembelus armatus</name>
    <name type="common">zig-zag eel</name>
    <dbReference type="NCBI Taxonomy" id="205130"/>
    <lineage>
        <taxon>Eukaryota</taxon>
        <taxon>Metazoa</taxon>
        <taxon>Chordata</taxon>
        <taxon>Craniata</taxon>
        <taxon>Vertebrata</taxon>
        <taxon>Euteleostomi</taxon>
        <taxon>Actinopterygii</taxon>
        <taxon>Neopterygii</taxon>
        <taxon>Teleostei</taxon>
        <taxon>Neoteleostei</taxon>
        <taxon>Acanthomorphata</taxon>
        <taxon>Anabantaria</taxon>
        <taxon>Synbranchiformes</taxon>
        <taxon>Mastacembelidae</taxon>
        <taxon>Mastacembelus</taxon>
    </lineage>
</organism>
<dbReference type="STRING" id="205130.ENSMAMP00000001023"/>
<proteinExistence type="predicted"/>
<evidence type="ECO:0000256" key="5">
    <source>
        <dbReference type="ARBA" id="ARBA00023040"/>
    </source>
</evidence>
<name>A0A3Q3KJU8_9TELE</name>
<dbReference type="Proteomes" id="UP000261640">
    <property type="component" value="Unplaced"/>
</dbReference>
<feature type="transmembrane region" description="Helical" evidence="9">
    <location>
        <begin position="51"/>
        <end position="73"/>
    </location>
</feature>